<protein>
    <recommendedName>
        <fullName evidence="4">1-acyl-sn-glycerol-3-phosphate acyltransferase</fullName>
        <ecNumber evidence="4">2.3.1.51</ecNumber>
    </recommendedName>
</protein>
<evidence type="ECO:0000256" key="2">
    <source>
        <dbReference type="ARBA" id="ARBA00022679"/>
    </source>
</evidence>
<proteinExistence type="inferred from homology"/>
<dbReference type="GO" id="GO:0006654">
    <property type="term" value="P:phosphatidic acid biosynthetic process"/>
    <property type="evidence" value="ECO:0007669"/>
    <property type="project" value="TreeGrafter"/>
</dbReference>
<evidence type="ECO:0000259" key="7">
    <source>
        <dbReference type="SMART" id="SM00563"/>
    </source>
</evidence>
<gene>
    <name evidence="8" type="ORF">F5878DRAFT_584396</name>
</gene>
<dbReference type="GO" id="GO:0003841">
    <property type="term" value="F:1-acylglycerol-3-phosphate O-acyltransferase activity"/>
    <property type="evidence" value="ECO:0007669"/>
    <property type="project" value="UniProtKB-UniRule"/>
</dbReference>
<feature type="domain" description="Phospholipid/glycerol acyltransferase" evidence="7">
    <location>
        <begin position="100"/>
        <end position="216"/>
    </location>
</feature>
<keyword evidence="9" id="KW-1185">Reference proteome</keyword>
<comment type="catalytic activity">
    <reaction evidence="4">
        <text>a 1-acyl-sn-glycero-3-phosphate + an acyl-CoA = a 1,2-diacyl-sn-glycero-3-phosphate + CoA</text>
        <dbReference type="Rhea" id="RHEA:19709"/>
        <dbReference type="ChEBI" id="CHEBI:57287"/>
        <dbReference type="ChEBI" id="CHEBI:57970"/>
        <dbReference type="ChEBI" id="CHEBI:58342"/>
        <dbReference type="ChEBI" id="CHEBI:58608"/>
        <dbReference type="EC" id="2.3.1.51"/>
    </reaction>
</comment>
<evidence type="ECO:0000256" key="3">
    <source>
        <dbReference type="ARBA" id="ARBA00023315"/>
    </source>
</evidence>
<keyword evidence="6" id="KW-1133">Transmembrane helix</keyword>
<evidence type="ECO:0000313" key="9">
    <source>
        <dbReference type="Proteomes" id="UP001163846"/>
    </source>
</evidence>
<evidence type="ECO:0000256" key="6">
    <source>
        <dbReference type="SAM" id="Phobius"/>
    </source>
</evidence>
<dbReference type="InterPro" id="IPR002123">
    <property type="entry name" value="Plipid/glycerol_acylTrfase"/>
</dbReference>
<dbReference type="PANTHER" id="PTHR10434">
    <property type="entry name" value="1-ACYL-SN-GLYCEROL-3-PHOSPHATE ACYLTRANSFERASE"/>
    <property type="match status" value="1"/>
</dbReference>
<reference evidence="8" key="1">
    <citation type="submission" date="2022-08" db="EMBL/GenBank/DDBJ databases">
        <authorList>
            <consortium name="DOE Joint Genome Institute"/>
            <person name="Min B."/>
            <person name="Riley R."/>
            <person name="Sierra-Patev S."/>
            <person name="Naranjo-Ortiz M."/>
            <person name="Looney B."/>
            <person name="Konkel Z."/>
            <person name="Slot J.C."/>
            <person name="Sakamoto Y."/>
            <person name="Steenwyk J.L."/>
            <person name="Rokas A."/>
            <person name="Carro J."/>
            <person name="Camarero S."/>
            <person name="Ferreira P."/>
            <person name="Molpeceres G."/>
            <person name="Ruiz-Duenas F.J."/>
            <person name="Serrano A."/>
            <person name="Henrissat B."/>
            <person name="Drula E."/>
            <person name="Hughes K.W."/>
            <person name="Mata J.L."/>
            <person name="Ishikawa N.K."/>
            <person name="Vargas-Isla R."/>
            <person name="Ushijima S."/>
            <person name="Smith C.A."/>
            <person name="Ahrendt S."/>
            <person name="Andreopoulos W."/>
            <person name="He G."/>
            <person name="Labutti K."/>
            <person name="Lipzen A."/>
            <person name="Ng V."/>
            <person name="Sandor L."/>
            <person name="Barry K."/>
            <person name="Martinez A.T."/>
            <person name="Xiao Y."/>
            <person name="Gibbons J.G."/>
            <person name="Terashima K."/>
            <person name="Hibbett D.S."/>
            <person name="Grigoriev I.V."/>
        </authorList>
    </citation>
    <scope>NUCLEOTIDE SEQUENCE</scope>
    <source>
        <strain evidence="8">TFB9207</strain>
    </source>
</reference>
<dbReference type="Pfam" id="PF01553">
    <property type="entry name" value="Acyltransferase"/>
    <property type="match status" value="1"/>
</dbReference>
<sequence>MSFLLSIFKPIAYISLPFILVRTAVASSPKGLYYFRRGLYLGCMMTIATWGIVVAATMSVTGYRYDVNWVIARTFYAVAGAVMDIKVEVEGEEHMSTRPAVLLSNHQTMLDILFVGRMMPKRTSILSKKSLQYTPLGPFMIMSGAVFIDRGNNARAVRSLEAAGQLMKDRKISIWIYPEGTRHLSKEPDLLPFKKGAFHLALQSGIPIVPIVTENYWRIYREGFFGTGVVKIRVLPPISTEGLTNNDVPELAERVRDQMLNALRDISVKVEKQAPAEQPRGLQPTFPNEFQSDPSSSLSSPNIVEVEDASSSVPDVHPEQILEATRTSSVVSISSSDSNHVEQRSEPSENGTETEEDEGMVLVGRPT</sequence>
<feature type="compositionally biased region" description="Low complexity" evidence="5">
    <location>
        <begin position="328"/>
        <end position="338"/>
    </location>
</feature>
<dbReference type="InterPro" id="IPR004552">
    <property type="entry name" value="AGP_acyltrans"/>
</dbReference>
<dbReference type="NCBIfam" id="TIGR00530">
    <property type="entry name" value="AGP_acyltrn"/>
    <property type="match status" value="1"/>
</dbReference>
<keyword evidence="6" id="KW-0812">Transmembrane</keyword>
<keyword evidence="3 4" id="KW-0012">Acyltransferase</keyword>
<evidence type="ECO:0000313" key="8">
    <source>
        <dbReference type="EMBL" id="KAJ3837833.1"/>
    </source>
</evidence>
<dbReference type="CDD" id="cd07989">
    <property type="entry name" value="LPLAT_AGPAT-like"/>
    <property type="match status" value="1"/>
</dbReference>
<feature type="region of interest" description="Disordered" evidence="5">
    <location>
        <begin position="271"/>
        <end position="367"/>
    </location>
</feature>
<keyword evidence="2 4" id="KW-0808">Transferase</keyword>
<keyword evidence="4" id="KW-1208">Phospholipid metabolism</keyword>
<dbReference type="GO" id="GO:0016020">
    <property type="term" value="C:membrane"/>
    <property type="evidence" value="ECO:0007669"/>
    <property type="project" value="InterPro"/>
</dbReference>
<evidence type="ECO:0000256" key="1">
    <source>
        <dbReference type="ARBA" id="ARBA00008655"/>
    </source>
</evidence>
<keyword evidence="4" id="KW-0444">Lipid biosynthesis</keyword>
<keyword evidence="6" id="KW-0472">Membrane</keyword>
<comment type="domain">
    <text evidence="4">The HXXXXD motif is essential for acyltransferase activity and may constitute the binding site for the phosphate moiety of the glycerol-3-phosphate.</text>
</comment>
<comment type="caution">
    <text evidence="8">The sequence shown here is derived from an EMBL/GenBank/DDBJ whole genome shotgun (WGS) entry which is preliminary data.</text>
</comment>
<name>A0AA38P7L9_9AGAR</name>
<evidence type="ECO:0000256" key="5">
    <source>
        <dbReference type="SAM" id="MobiDB-lite"/>
    </source>
</evidence>
<dbReference type="SUPFAM" id="SSF69593">
    <property type="entry name" value="Glycerol-3-phosphate (1)-acyltransferase"/>
    <property type="match status" value="1"/>
</dbReference>
<dbReference type="EMBL" id="MU806219">
    <property type="protein sequence ID" value="KAJ3837833.1"/>
    <property type="molecule type" value="Genomic_DNA"/>
</dbReference>
<feature type="transmembrane region" description="Helical" evidence="6">
    <location>
        <begin position="38"/>
        <end position="58"/>
    </location>
</feature>
<comment type="similarity">
    <text evidence="1 4">Belongs to the 1-acyl-sn-glycerol-3-phosphate acyltransferase family.</text>
</comment>
<dbReference type="Proteomes" id="UP001163846">
    <property type="component" value="Unassembled WGS sequence"/>
</dbReference>
<keyword evidence="4" id="KW-0443">Lipid metabolism</keyword>
<dbReference type="PANTHER" id="PTHR10434:SF11">
    <property type="entry name" value="1-ACYL-SN-GLYCEROL-3-PHOSPHATE ACYLTRANSFERASE"/>
    <property type="match status" value="1"/>
</dbReference>
<accession>A0AA38P7L9</accession>
<dbReference type="SMART" id="SM00563">
    <property type="entry name" value="PlsC"/>
    <property type="match status" value="1"/>
</dbReference>
<feature type="transmembrane region" description="Helical" evidence="6">
    <location>
        <begin position="6"/>
        <end position="26"/>
    </location>
</feature>
<organism evidence="8 9">
    <name type="scientific">Lentinula raphanica</name>
    <dbReference type="NCBI Taxonomy" id="153919"/>
    <lineage>
        <taxon>Eukaryota</taxon>
        <taxon>Fungi</taxon>
        <taxon>Dikarya</taxon>
        <taxon>Basidiomycota</taxon>
        <taxon>Agaricomycotina</taxon>
        <taxon>Agaricomycetes</taxon>
        <taxon>Agaricomycetidae</taxon>
        <taxon>Agaricales</taxon>
        <taxon>Marasmiineae</taxon>
        <taxon>Omphalotaceae</taxon>
        <taxon>Lentinula</taxon>
    </lineage>
</organism>
<dbReference type="EC" id="2.3.1.51" evidence="4"/>
<keyword evidence="4" id="KW-0594">Phospholipid biosynthesis</keyword>
<evidence type="ECO:0000256" key="4">
    <source>
        <dbReference type="RuleBase" id="RU361267"/>
    </source>
</evidence>
<dbReference type="AlphaFoldDB" id="A0AA38P7L9"/>
<dbReference type="GO" id="GO:0005783">
    <property type="term" value="C:endoplasmic reticulum"/>
    <property type="evidence" value="ECO:0007669"/>
    <property type="project" value="TreeGrafter"/>
</dbReference>
<feature type="compositionally biased region" description="Low complexity" evidence="5">
    <location>
        <begin position="292"/>
        <end position="301"/>
    </location>
</feature>